<dbReference type="SMART" id="SM00595">
    <property type="entry name" value="MADF"/>
    <property type="match status" value="1"/>
</dbReference>
<dbReference type="GeneID" id="101861586"/>
<keyword evidence="2" id="KW-1185">Reference proteome</keyword>
<dbReference type="PANTHER" id="PTHR21505:SF8">
    <property type="entry name" value="DPT-YFP REPRESSOR BY OVEREXPRESSION, ISOFORM D-RELATED"/>
    <property type="match status" value="1"/>
</dbReference>
<evidence type="ECO:0000313" key="2">
    <source>
        <dbReference type="Proteomes" id="UP000694888"/>
    </source>
</evidence>
<organism evidence="2 3">
    <name type="scientific">Aplysia californica</name>
    <name type="common">California sea hare</name>
    <dbReference type="NCBI Taxonomy" id="6500"/>
    <lineage>
        <taxon>Eukaryota</taxon>
        <taxon>Metazoa</taxon>
        <taxon>Spiralia</taxon>
        <taxon>Lophotrochozoa</taxon>
        <taxon>Mollusca</taxon>
        <taxon>Gastropoda</taxon>
        <taxon>Heterobranchia</taxon>
        <taxon>Euthyneura</taxon>
        <taxon>Tectipleura</taxon>
        <taxon>Aplysiida</taxon>
        <taxon>Aplysioidea</taxon>
        <taxon>Aplysiidae</taxon>
        <taxon>Aplysia</taxon>
    </lineage>
</organism>
<feature type="domain" description="MADF" evidence="1">
    <location>
        <begin position="13"/>
        <end position="111"/>
    </location>
</feature>
<proteinExistence type="predicted"/>
<reference evidence="3" key="1">
    <citation type="submission" date="2025-08" db="UniProtKB">
        <authorList>
            <consortium name="RefSeq"/>
        </authorList>
    </citation>
    <scope>IDENTIFICATION</scope>
</reference>
<dbReference type="Proteomes" id="UP000694888">
    <property type="component" value="Unplaced"/>
</dbReference>
<name>A0ABM1A124_APLCA</name>
<accession>A0ABM1A124</accession>
<evidence type="ECO:0000259" key="1">
    <source>
        <dbReference type="PROSITE" id="PS51029"/>
    </source>
</evidence>
<dbReference type="InterPro" id="IPR006578">
    <property type="entry name" value="MADF-dom"/>
</dbReference>
<dbReference type="RefSeq" id="XP_012938663.1">
    <property type="nucleotide sequence ID" value="XM_013083209.2"/>
</dbReference>
<gene>
    <name evidence="3" type="primary">LOC101861586</name>
</gene>
<dbReference type="PANTHER" id="PTHR21505">
    <property type="entry name" value="MADF DOMAIN-CONTAINING PROTEIN-RELATED"/>
    <property type="match status" value="1"/>
</dbReference>
<dbReference type="Pfam" id="PF10545">
    <property type="entry name" value="MADF_DNA_bdg"/>
    <property type="match status" value="1"/>
</dbReference>
<protein>
    <submittedName>
        <fullName evidence="3">Uncharacterized protein LOC101861586</fullName>
    </submittedName>
</protein>
<evidence type="ECO:0000313" key="3">
    <source>
        <dbReference type="RefSeq" id="XP_012938663.1"/>
    </source>
</evidence>
<sequence length="267" mass="30842">MSMTTWSRDTVLNFIEMYKFHECLWKMKSKDYRNNLMRERAYEELVLFCKPFHPEANKEFVIKKISNLRTTFKRELKKHENSKQSGMGSDEVYEPSLWYFHNLMFLEDQDMPSAGSSNLQSYEYPSSFSIEATDMEESLSPKAGSEMSLLDVKEEPPSAETLTSLSQSQHSQLPTVYKQLMPEVSEALLHKKKRKTNDDELIKAACLRLLNPANDDEHDNFGKNVAHKLRRLTTEQQIYAEKLISDVLFEAQLGSLTRSSSVVTTSS</sequence>
<dbReference type="PROSITE" id="PS51029">
    <property type="entry name" value="MADF"/>
    <property type="match status" value="1"/>
</dbReference>